<proteinExistence type="predicted"/>
<feature type="non-terminal residue" evidence="1">
    <location>
        <position position="1"/>
    </location>
</feature>
<accession>A0A0D0TVC7</accession>
<reference evidence="1" key="1">
    <citation type="submission" date="2015-01" db="EMBL/GenBank/DDBJ databases">
        <title>The Genome Sequence of Cryptococcus gattii CA1280.</title>
        <authorList>
            <consortium name="The Broad Institute Genomics Platform"/>
            <person name="Cuomo C."/>
            <person name="Litvintseva A."/>
            <person name="Chen Y."/>
            <person name="Heitman J."/>
            <person name="Sun S."/>
            <person name="Springer D."/>
            <person name="Dromer F."/>
            <person name="Young S."/>
            <person name="Zeng Q."/>
            <person name="Gargeya S."/>
            <person name="Abouelleil A."/>
            <person name="Alvarado L."/>
            <person name="Chapman S.B."/>
            <person name="Gainer-Dewar J."/>
            <person name="Goldberg J."/>
            <person name="Griggs A."/>
            <person name="Gujja S."/>
            <person name="Hansen M."/>
            <person name="Howarth C."/>
            <person name="Imamovic A."/>
            <person name="Larimer J."/>
            <person name="Murphy C."/>
            <person name="Naylor J."/>
            <person name="Pearson M."/>
            <person name="Priest M."/>
            <person name="Roberts A."/>
            <person name="Saif S."/>
            <person name="Shea T."/>
            <person name="Sykes S."/>
            <person name="Wortman J."/>
            <person name="Nusbaum C."/>
            <person name="Birren B."/>
        </authorList>
    </citation>
    <scope>NUCLEOTIDE SEQUENCE [LARGE SCALE GENOMIC DNA]</scope>
    <source>
        <strain evidence="1">CA1280</strain>
    </source>
</reference>
<dbReference type="HOGENOM" id="CLU_3408127_0_0_1"/>
<dbReference type="AlphaFoldDB" id="A0A0D0TVC7"/>
<protein>
    <submittedName>
        <fullName evidence="1">Uncharacterized protein</fullName>
    </submittedName>
</protein>
<evidence type="ECO:0000313" key="1">
    <source>
        <dbReference type="EMBL" id="KIR50527.1"/>
    </source>
</evidence>
<name>A0A0D0TVC7_CRYGA</name>
<dbReference type="EMBL" id="KN847973">
    <property type="protein sequence ID" value="KIR50527.1"/>
    <property type="molecule type" value="Genomic_DNA"/>
</dbReference>
<sequence length="30" mass="3315">LLVERLEHASKPAPKHSIKPGRILILLDGI</sequence>
<organism evidence="1">
    <name type="scientific">Cryptococcus bacillisporus CA1280</name>
    <dbReference type="NCBI Taxonomy" id="1296109"/>
    <lineage>
        <taxon>Eukaryota</taxon>
        <taxon>Fungi</taxon>
        <taxon>Dikarya</taxon>
        <taxon>Basidiomycota</taxon>
        <taxon>Agaricomycotina</taxon>
        <taxon>Tremellomycetes</taxon>
        <taxon>Tremellales</taxon>
        <taxon>Cryptococcaceae</taxon>
        <taxon>Cryptococcus</taxon>
        <taxon>Cryptococcus gattii species complex</taxon>
    </lineage>
</organism>
<gene>
    <name evidence="1" type="ORF">I312_00468</name>
</gene>